<reference evidence="2 3" key="1">
    <citation type="submission" date="2020-08" db="EMBL/GenBank/DDBJ databases">
        <title>Genome public.</title>
        <authorList>
            <person name="Liu C."/>
            <person name="Sun Q."/>
        </authorList>
    </citation>
    <scope>NUCLEOTIDE SEQUENCE [LARGE SCALE GENOMIC DNA]</scope>
    <source>
        <strain evidence="2 3">BX10</strain>
    </source>
</reference>
<sequence length="420" mass="45935">MRRENTGAAGWKRAGVFAGMAVLAAVLSGCGNGAEADFSLAEPAWTEEQTSPAEPARTEAQTSPAEDARTGGILEAAAGNWRLAGTKTEDHLKEFGDLQEMFGTGIHEGSQMTIGADGSFSFYLGIALGGEGTVREEDGILVADITPYEPEGRGGSPASFAVIPVTEDGSWYLTTETMGETMYWERLPGTDGAEPGQDGQEAEKAVIESGASLPASYGKILWDAYSQGLLPDGRPLDYRDEEETQKNSFAICDVDGDGKEELLLKWTAACVAGMGEFVYGCDGEECYLELNEFPEVRYYKNGSASADWSHNQGLAGRVWPQNYYRYDPERDVYESYGSMDAWDKGVMEEKFPDEIDEDGDGLIFYLMPAGWDGDYNKRAVKDGAFYAKWRKECLGDEEEIQPLYRALTRENIEALGFAEP</sequence>
<protein>
    <recommendedName>
        <fullName evidence="4">VCBS repeat-containing protein</fullName>
    </recommendedName>
</protein>
<feature type="region of interest" description="Disordered" evidence="1">
    <location>
        <begin position="43"/>
        <end position="71"/>
    </location>
</feature>
<keyword evidence="3" id="KW-1185">Reference proteome</keyword>
<gene>
    <name evidence="2" type="ORF">H8708_08745</name>
</gene>
<dbReference type="EMBL" id="JACRTJ010000018">
    <property type="protein sequence ID" value="MBC8599313.1"/>
    <property type="molecule type" value="Genomic_DNA"/>
</dbReference>
<comment type="caution">
    <text evidence="2">The sequence shown here is derived from an EMBL/GenBank/DDBJ whole genome shotgun (WGS) entry which is preliminary data.</text>
</comment>
<proteinExistence type="predicted"/>
<name>A0ABR7NT63_9FIRM</name>
<evidence type="ECO:0008006" key="4">
    <source>
        <dbReference type="Google" id="ProtNLM"/>
    </source>
</evidence>
<dbReference type="RefSeq" id="WP_262427595.1">
    <property type="nucleotide sequence ID" value="NZ_JACRTJ010000018.1"/>
</dbReference>
<organism evidence="2 3">
    <name type="scientific">Enterocloster hominis</name>
    <name type="common">ex Liu et al. 2021</name>
    <dbReference type="NCBI Taxonomy" id="2763663"/>
    <lineage>
        <taxon>Bacteria</taxon>
        <taxon>Bacillati</taxon>
        <taxon>Bacillota</taxon>
        <taxon>Clostridia</taxon>
        <taxon>Lachnospirales</taxon>
        <taxon>Lachnospiraceae</taxon>
        <taxon>Enterocloster</taxon>
    </lineage>
</organism>
<evidence type="ECO:0000313" key="3">
    <source>
        <dbReference type="Proteomes" id="UP000647491"/>
    </source>
</evidence>
<accession>A0ABR7NT63</accession>
<dbReference type="Proteomes" id="UP000647491">
    <property type="component" value="Unassembled WGS sequence"/>
</dbReference>
<evidence type="ECO:0000313" key="2">
    <source>
        <dbReference type="EMBL" id="MBC8599313.1"/>
    </source>
</evidence>
<evidence type="ECO:0000256" key="1">
    <source>
        <dbReference type="SAM" id="MobiDB-lite"/>
    </source>
</evidence>
<dbReference type="PROSITE" id="PS51257">
    <property type="entry name" value="PROKAR_LIPOPROTEIN"/>
    <property type="match status" value="1"/>
</dbReference>